<comment type="caution">
    <text evidence="3">The sequence shown here is derived from an EMBL/GenBank/DDBJ whole genome shotgun (WGS) entry which is preliminary data.</text>
</comment>
<gene>
    <name evidence="3" type="ORF">AFCDBAGC_1379</name>
</gene>
<name>A0ABQ4QE74_9HYPH</name>
<evidence type="ECO:0008006" key="5">
    <source>
        <dbReference type="Google" id="ProtNLM"/>
    </source>
</evidence>
<evidence type="ECO:0000313" key="3">
    <source>
        <dbReference type="EMBL" id="GJD43527.1"/>
    </source>
</evidence>
<reference evidence="3 4" key="1">
    <citation type="journal article" date="2021" name="Front. Microbiol.">
        <title>Comprehensive Comparative Genomics and Phenotyping of Methylobacterium Species.</title>
        <authorList>
            <person name="Alessa O."/>
            <person name="Ogura Y."/>
            <person name="Fujitani Y."/>
            <person name="Takami H."/>
            <person name="Hayashi T."/>
            <person name="Sahin N."/>
            <person name="Tani A."/>
        </authorList>
    </citation>
    <scope>NUCLEOTIDE SEQUENCE [LARGE SCALE GENOMIC DNA]</scope>
    <source>
        <strain evidence="3 4">DSM 23679</strain>
    </source>
</reference>
<keyword evidence="4" id="KW-1185">Reference proteome</keyword>
<feature type="compositionally biased region" description="Low complexity" evidence="1">
    <location>
        <begin position="325"/>
        <end position="341"/>
    </location>
</feature>
<evidence type="ECO:0000313" key="4">
    <source>
        <dbReference type="Proteomes" id="UP001055117"/>
    </source>
</evidence>
<dbReference type="InterPro" id="IPR011990">
    <property type="entry name" value="TPR-like_helical_dom_sf"/>
</dbReference>
<dbReference type="RefSeq" id="WP_238271578.1">
    <property type="nucleotide sequence ID" value="NZ_BPQG01000018.1"/>
</dbReference>
<feature type="chain" id="PRO_5046537117" description="Tetratricopeptide repeat protein" evidence="2">
    <location>
        <begin position="22"/>
        <end position="1138"/>
    </location>
</feature>
<dbReference type="Proteomes" id="UP001055117">
    <property type="component" value="Unassembled WGS sequence"/>
</dbReference>
<evidence type="ECO:0000256" key="2">
    <source>
        <dbReference type="SAM" id="SignalP"/>
    </source>
</evidence>
<evidence type="ECO:0000256" key="1">
    <source>
        <dbReference type="SAM" id="MobiDB-lite"/>
    </source>
</evidence>
<proteinExistence type="predicted"/>
<organism evidence="3 4">
    <name type="scientific">Methylobacterium cerastii</name>
    <dbReference type="NCBI Taxonomy" id="932741"/>
    <lineage>
        <taxon>Bacteria</taxon>
        <taxon>Pseudomonadati</taxon>
        <taxon>Pseudomonadota</taxon>
        <taxon>Alphaproteobacteria</taxon>
        <taxon>Hyphomicrobiales</taxon>
        <taxon>Methylobacteriaceae</taxon>
        <taxon>Methylobacterium</taxon>
    </lineage>
</organism>
<feature type="signal peptide" evidence="2">
    <location>
        <begin position="1"/>
        <end position="21"/>
    </location>
</feature>
<protein>
    <recommendedName>
        <fullName evidence="5">Tetratricopeptide repeat protein</fullName>
    </recommendedName>
</protein>
<dbReference type="SUPFAM" id="SSF48452">
    <property type="entry name" value="TPR-like"/>
    <property type="match status" value="1"/>
</dbReference>
<feature type="compositionally biased region" description="Basic and acidic residues" evidence="1">
    <location>
        <begin position="276"/>
        <end position="315"/>
    </location>
</feature>
<feature type="region of interest" description="Disordered" evidence="1">
    <location>
        <begin position="274"/>
        <end position="354"/>
    </location>
</feature>
<keyword evidence="2" id="KW-0732">Signal</keyword>
<accession>A0ABQ4QE74</accession>
<feature type="region of interest" description="Disordered" evidence="1">
    <location>
        <begin position="1116"/>
        <end position="1138"/>
    </location>
</feature>
<sequence length="1138" mass="119366">MPRRAGLALAMLAGLGLPAEAAKLLAVSGTEAQGYARIAFTFDGAVSIKARLSGGVLVLNYDERTEAGPERLVSELPGYLAAVRRDPDGSGLRLALQRPIRVNVQEAGEKVFVDLLPENWTALPPPLPPDVVADLARRARAAEAILKARNPAPVRRPLGVEVAKLPTLTRLTVRLPEGVAATIDPEGGATRLRVPGAYSFDLSETRGRLRPDMARLTATADDASAGLAVAVADGFTVSTDRDDGAVVFDIVAKKDPAKADATAFEVVKLAAARAEGAGKAEPKEAAKSEASKGDGGKGDGGKGDGGKGDGGKGEGAKSPTKADLPAPGSRSGASEAAARPPLAEPPERQAGSGLVFPFAKRPPVALFERGGIANLVFETAEPVALPAAGTGTLRAVGEPLRMGGQTVLRFAVPAGALLDLVPVRAGAAAGAWELIAGDNLGPSDTLAPTRLPDAAGRSRVAIGLPQPGGAAWLDLDGERVAVVTARGWKPAGIAKRQRFVDFELLPSRFGVAVLAQADDLTVRPDLDGVVVGRDGGLAISAVARPPDAPLAEVSDLAIQREPWEQARLGDVRETIRTQFAASIAASAGTLGPMRVMLARTLLANGLAAEALTTLELACADDPVVASSREAAILRAASLAGMGRNAEVRKALAAGTLARDPEAVLWRAVADGQAGRWREAEEGLSQAMPLLERYPLALQATLRTLAAEAAIETGDIDAASRRIVLLTTSDLSHLDRDRVALVRARIDEATDRTKAALEAYDSLAESGERPVAAAAALRGTLLGRDAGNLTPAEAIDRLERQAITWHGGEIEDAITAGLARLYMAAGRYREAFTAVRAIDAIAPDAASNRALHDEAASLFDDLYLSPRGDALGGVDAVALYFDFKEFAPIGRRGDAIVRRLSERLVGLDLLDPAAELLQYQLDHRLTGPARSSVATQLATIRLMDGKPLKALEAIEGTYLPELPRDLRRARALLRARALSDLSRTDLALETIEGEAGPDAVRLRADILWSARRWREAGEAHEALLGDAWRTGKALDDATRSDVIRAGIAYDLAGEPIGLERLKAKFAGAMAESADARTFALLTSADATRKPGFREIAQKATNAETLAAFLAEYRKRYPDTALPPRGEAEKRADGQGTPPG</sequence>
<dbReference type="EMBL" id="BPQG01000018">
    <property type="protein sequence ID" value="GJD43527.1"/>
    <property type="molecule type" value="Genomic_DNA"/>
</dbReference>
<dbReference type="Gene3D" id="1.25.40.10">
    <property type="entry name" value="Tetratricopeptide repeat domain"/>
    <property type="match status" value="1"/>
</dbReference>